<accession>A0ABR9XK56</accession>
<dbReference type="SMART" id="SM00271">
    <property type="entry name" value="DnaJ"/>
    <property type="match status" value="1"/>
</dbReference>
<dbReference type="InterPro" id="IPR052423">
    <property type="entry name" value="EMIR"/>
</dbReference>
<dbReference type="SUPFAM" id="SSF46565">
    <property type="entry name" value="Chaperone J-domain"/>
    <property type="match status" value="1"/>
</dbReference>
<dbReference type="Pfam" id="PF00226">
    <property type="entry name" value="DnaJ"/>
    <property type="match status" value="1"/>
</dbReference>
<dbReference type="InterPro" id="IPR001623">
    <property type="entry name" value="DnaJ_domain"/>
</dbReference>
<evidence type="ECO:0000259" key="2">
    <source>
        <dbReference type="PROSITE" id="PS50076"/>
    </source>
</evidence>
<organism evidence="3 4">
    <name type="scientific">Mucilaginibacter boryungensis</name>
    <dbReference type="NCBI Taxonomy" id="768480"/>
    <lineage>
        <taxon>Bacteria</taxon>
        <taxon>Pseudomonadati</taxon>
        <taxon>Bacteroidota</taxon>
        <taxon>Sphingobacteriia</taxon>
        <taxon>Sphingobacteriales</taxon>
        <taxon>Sphingobacteriaceae</taxon>
        <taxon>Mucilaginibacter</taxon>
    </lineage>
</organism>
<dbReference type="Gene3D" id="2.30.30.40">
    <property type="entry name" value="SH3 Domains"/>
    <property type="match status" value="1"/>
</dbReference>
<protein>
    <submittedName>
        <fullName evidence="3">DnaJ domain-containing protein</fullName>
    </submittedName>
</protein>
<name>A0ABR9XK56_9SPHI</name>
<dbReference type="Gene3D" id="1.10.287.110">
    <property type="entry name" value="DnaJ domain"/>
    <property type="match status" value="1"/>
</dbReference>
<evidence type="ECO:0000256" key="1">
    <source>
        <dbReference type="SAM" id="Phobius"/>
    </source>
</evidence>
<dbReference type="PRINTS" id="PR00625">
    <property type="entry name" value="JDOMAIN"/>
</dbReference>
<evidence type="ECO:0000313" key="3">
    <source>
        <dbReference type="EMBL" id="MBE9667582.1"/>
    </source>
</evidence>
<dbReference type="RefSeq" id="WP_194107039.1">
    <property type="nucleotide sequence ID" value="NZ_JADFFM010000002.1"/>
</dbReference>
<dbReference type="CDD" id="cd06257">
    <property type="entry name" value="DnaJ"/>
    <property type="match status" value="1"/>
</dbReference>
<gene>
    <name evidence="3" type="ORF">IRJ18_14505</name>
</gene>
<evidence type="ECO:0000313" key="4">
    <source>
        <dbReference type="Proteomes" id="UP000632774"/>
    </source>
</evidence>
<keyword evidence="4" id="KW-1185">Reference proteome</keyword>
<dbReference type="PROSITE" id="PS00636">
    <property type="entry name" value="DNAJ_1"/>
    <property type="match status" value="1"/>
</dbReference>
<comment type="caution">
    <text evidence="3">The sequence shown here is derived from an EMBL/GenBank/DDBJ whole genome shotgun (WGS) entry which is preliminary data.</text>
</comment>
<reference evidence="3 4" key="1">
    <citation type="submission" date="2020-10" db="EMBL/GenBank/DDBJ databases">
        <title>Mucilaginibacter mali sp. nov., isolated from rhizosphere soil of apple orchard.</title>
        <authorList>
            <person name="Lee J.-S."/>
            <person name="Kim H.S."/>
            <person name="Kim J.-S."/>
        </authorList>
    </citation>
    <scope>NUCLEOTIDE SEQUENCE [LARGE SCALE GENOMIC DNA]</scope>
    <source>
        <strain evidence="3 4">KCTC 23157</strain>
    </source>
</reference>
<dbReference type="Pfam" id="PF08239">
    <property type="entry name" value="SH3_3"/>
    <property type="match status" value="1"/>
</dbReference>
<feature type="transmembrane region" description="Helical" evidence="1">
    <location>
        <begin position="84"/>
        <end position="105"/>
    </location>
</feature>
<dbReference type="InterPro" id="IPR036869">
    <property type="entry name" value="J_dom_sf"/>
</dbReference>
<dbReference type="PROSITE" id="PS50076">
    <property type="entry name" value="DNAJ_2"/>
    <property type="match status" value="1"/>
</dbReference>
<dbReference type="PANTHER" id="PTHR44094">
    <property type="entry name" value="DNAJ HEAT SHOCK N-TERMINAL DOMAIN-CONTAINING PROTEIN"/>
    <property type="match status" value="1"/>
</dbReference>
<dbReference type="EMBL" id="JADFFM010000002">
    <property type="protein sequence ID" value="MBE9667582.1"/>
    <property type="molecule type" value="Genomic_DNA"/>
</dbReference>
<dbReference type="InterPro" id="IPR003646">
    <property type="entry name" value="SH3-like_bac-type"/>
</dbReference>
<sequence>MKDFYYLLGTDSKATPQEINSAYRKLAKKFDQDGGEYDHFLDSHFREITEAYQLLSDPVRRRKYDIALKKAEQRRFYWWFRVRHLTVAASLALACFTSLFGWYVINSLKGSKKALVVKTPMLSAAKVKHHKKKKLLQKKAKDAAPLVATTIARPIKIKRDTPVIKKVAPVIVTAKQAPLIATQPVVTKQPAIIKSPVVEPDNETYTATIQANMTGIVNLHQQSGYTSAVIASIPNHSQVKVLERGQSFYKVFYNGQTGYVPKWTIPTP</sequence>
<keyword evidence="1" id="KW-0812">Transmembrane</keyword>
<feature type="domain" description="J" evidence="2">
    <location>
        <begin position="3"/>
        <end position="68"/>
    </location>
</feature>
<keyword evidence="1" id="KW-0472">Membrane</keyword>
<proteinExistence type="predicted"/>
<dbReference type="PANTHER" id="PTHR44094:SF8">
    <property type="entry name" value="DNAJ HEAT SHOCK N-TERMINAL DOMAIN-CONTAINING PROTEIN-RELATED"/>
    <property type="match status" value="1"/>
</dbReference>
<dbReference type="InterPro" id="IPR018253">
    <property type="entry name" value="DnaJ_domain_CS"/>
</dbReference>
<dbReference type="Proteomes" id="UP000632774">
    <property type="component" value="Unassembled WGS sequence"/>
</dbReference>
<keyword evidence="1" id="KW-1133">Transmembrane helix</keyword>